<dbReference type="Proteomes" id="UP000031760">
    <property type="component" value="Chromosome"/>
</dbReference>
<evidence type="ECO:0000313" key="2">
    <source>
        <dbReference type="EMBL" id="BAO56559.1"/>
    </source>
</evidence>
<proteinExistence type="predicted"/>
<evidence type="ECO:0008006" key="4">
    <source>
        <dbReference type="Google" id="ProtNLM"/>
    </source>
</evidence>
<dbReference type="EMBL" id="AP014548">
    <property type="protein sequence ID" value="BAO56559.1"/>
    <property type="molecule type" value="Genomic_DNA"/>
</dbReference>
<keyword evidence="1" id="KW-1133">Transmembrane helix</keyword>
<protein>
    <recommendedName>
        <fullName evidence="4">DUF2254 domain-containing protein</fullName>
    </recommendedName>
</protein>
<accession>W8VRY9</accession>
<dbReference type="AlphaFoldDB" id="W8VRY9"/>
<dbReference type="InterPro" id="IPR018723">
    <property type="entry name" value="DUF2254_membrane"/>
</dbReference>
<feature type="transmembrane region" description="Helical" evidence="1">
    <location>
        <begin position="102"/>
        <end position="122"/>
    </location>
</feature>
<evidence type="ECO:0000256" key="1">
    <source>
        <dbReference type="SAM" id="Phobius"/>
    </source>
</evidence>
<keyword evidence="3" id="KW-1185">Reference proteome</keyword>
<gene>
    <name evidence="2" type="ORF">NMS_2550</name>
</gene>
<name>W8VRY9_9FLAO</name>
<organism evidence="2 3">
    <name type="scientific">Nonlabens marinus S1-08</name>
    <dbReference type="NCBI Taxonomy" id="1454201"/>
    <lineage>
        <taxon>Bacteria</taxon>
        <taxon>Pseudomonadati</taxon>
        <taxon>Bacteroidota</taxon>
        <taxon>Flavobacteriia</taxon>
        <taxon>Flavobacteriales</taxon>
        <taxon>Flavobacteriaceae</taxon>
        <taxon>Nonlabens</taxon>
    </lineage>
</organism>
<dbReference type="STRING" id="1454201.NMS_2550"/>
<sequence>MGVSRFLQENASYLVVNDIDTARNVLTTLIAGGLSMLVFSFSMVMLLLSQAAANYSPRVLPSLISNRRHQTILGTFLAMILYNIITVIGLQPHGDDYQLPGFSVLIGIAFAVLALAAFVYFIHSISSSIQINNILENIYSLSRKRLLFLVEENRFSKDFEDTDDWHTIKTNRSGTIQNMSITGLKELARESETKFDILMSKGEYLFEHQPLVKSKKELDESELEELFKNFNYTESELVSDNYIIGFKQITEIGIKAMSPGINDPGTALDTIHYLTELFALRMQKGDIGVVEDEDGNPVINLKVIDFKTLMYNVLAPFRTYCKHDITVMQKLLGMIAYLKTLDAANDSFYQVLDREATMMIQDVNSAIENPIDLEVLQGIYDRMNIQET</sequence>
<evidence type="ECO:0000313" key="3">
    <source>
        <dbReference type="Proteomes" id="UP000031760"/>
    </source>
</evidence>
<keyword evidence="1" id="KW-0812">Transmembrane</keyword>
<dbReference type="Pfam" id="PF10011">
    <property type="entry name" value="DUF2254"/>
    <property type="match status" value="1"/>
</dbReference>
<feature type="transmembrane region" description="Helical" evidence="1">
    <location>
        <begin position="70"/>
        <end position="90"/>
    </location>
</feature>
<feature type="transmembrane region" description="Helical" evidence="1">
    <location>
        <begin position="25"/>
        <end position="49"/>
    </location>
</feature>
<dbReference type="HOGENOM" id="CLU_032303_1_1_10"/>
<dbReference type="KEGG" id="nmf:NMS_2550"/>
<reference evidence="2 3" key="1">
    <citation type="journal article" date="2014" name="Proc. Natl. Acad. Sci. U.S.A.">
        <title>Functional characterization of flavobacteria rhodopsins reveals a unique class of light-driven chloride pump in bacteria.</title>
        <authorList>
            <person name="Yoshizawa S."/>
            <person name="Kumagai Y."/>
            <person name="Kim H."/>
            <person name="Ogura Y."/>
            <person name="Hayashi T."/>
            <person name="Iwasaki W."/>
            <person name="DeLong E.F."/>
            <person name="Kogure K."/>
        </authorList>
    </citation>
    <scope>NUCLEOTIDE SEQUENCE [LARGE SCALE GENOMIC DNA]</scope>
    <source>
        <strain evidence="2 3">S1-08</strain>
    </source>
</reference>
<keyword evidence="1" id="KW-0472">Membrane</keyword>